<evidence type="ECO:0000313" key="3">
    <source>
        <dbReference type="Proteomes" id="UP000275048"/>
    </source>
</evidence>
<comment type="caution">
    <text evidence="2">The sequence shown here is derived from an EMBL/GenBank/DDBJ whole genome shotgun (WGS) entry which is preliminary data.</text>
</comment>
<keyword evidence="3" id="KW-1185">Reference proteome</keyword>
<dbReference type="RefSeq" id="WP_122935606.1">
    <property type="nucleotide sequence ID" value="NZ_JBHSNT010000003.1"/>
</dbReference>
<accession>A0A3M8AJP5</accession>
<evidence type="ECO:0000256" key="1">
    <source>
        <dbReference type="SAM" id="MobiDB-lite"/>
    </source>
</evidence>
<dbReference type="Proteomes" id="UP000275048">
    <property type="component" value="Unassembled WGS sequence"/>
</dbReference>
<proteinExistence type="predicted"/>
<evidence type="ECO:0000313" key="2">
    <source>
        <dbReference type="EMBL" id="RNB51446.1"/>
    </source>
</evidence>
<name>A0A3M8AJP5_9MICO</name>
<feature type="compositionally biased region" description="Low complexity" evidence="1">
    <location>
        <begin position="270"/>
        <end position="298"/>
    </location>
</feature>
<evidence type="ECO:0008006" key="4">
    <source>
        <dbReference type="Google" id="ProtNLM"/>
    </source>
</evidence>
<dbReference type="EMBL" id="RHHB01000003">
    <property type="protein sequence ID" value="RNB51446.1"/>
    <property type="molecule type" value="Genomic_DNA"/>
</dbReference>
<dbReference type="OrthoDB" id="3232569at2"/>
<protein>
    <recommendedName>
        <fullName evidence="4">Adhesin domain-containing protein</fullName>
    </recommendedName>
</protein>
<feature type="region of interest" description="Disordered" evidence="1">
    <location>
        <begin position="269"/>
        <end position="312"/>
    </location>
</feature>
<dbReference type="AlphaFoldDB" id="A0A3M8AJP5"/>
<gene>
    <name evidence="2" type="ORF">EDM22_03125</name>
</gene>
<sequence length="312" mass="32292">MAIEKWVVNPGESRVIDLELVRKLKVSLIGGKVDLIAHDEPGARVEVSSVSGKDLMIQIDGDSLEVDHPQLRWDNFLEVFKGFRGSAKAEVSILAPRHVLIKLGVVNAAALVSGFDGDARFSTVSGDIVVDNHSGDIELSSVSGELSVGDHMGRITAHTVSGDVTAMGEVSSFSADTVSGDMILDVRGTPGRVDTNTVSGNLTVRFDAGSGARYRVNTVTGSLLLDDTQIKGTLGKGFERVTGQLEGTWLDLGANSVSGNIAVIRREPVPTAAAQGEGTAATGSGEADAASDAPAQGTDDGASARPDQDGAA</sequence>
<organism evidence="2 3">
    <name type="scientific">Agromyces tardus</name>
    <dbReference type="NCBI Taxonomy" id="2583849"/>
    <lineage>
        <taxon>Bacteria</taxon>
        <taxon>Bacillati</taxon>
        <taxon>Actinomycetota</taxon>
        <taxon>Actinomycetes</taxon>
        <taxon>Micrococcales</taxon>
        <taxon>Microbacteriaceae</taxon>
        <taxon>Agromyces</taxon>
    </lineage>
</organism>
<reference evidence="2 3" key="1">
    <citation type="submission" date="2018-10" db="EMBL/GenBank/DDBJ databases">
        <title>Isolation, diversity and antibacterial activity of antinobacteria from the wheat rhizosphere soil.</title>
        <authorList>
            <person name="Sun T."/>
        </authorList>
    </citation>
    <scope>NUCLEOTIDE SEQUENCE [LARGE SCALE GENOMIC DNA]</scope>
    <source>
        <strain evidence="2 3">SJ-23</strain>
    </source>
</reference>